<dbReference type="RefSeq" id="WP_000600935.1">
    <property type="nucleotide sequence ID" value="NZ_BDRW01000004.1"/>
</dbReference>
<dbReference type="AlphaFoldDB" id="A0AAP1R9C4"/>
<dbReference type="InterPro" id="IPR016873">
    <property type="entry name" value="Caps_polysacc_synth_BcbE_prd"/>
</dbReference>
<comment type="caution">
    <text evidence="1">The sequence shown here is derived from an EMBL/GenBank/DDBJ whole genome shotgun (WGS) entry which is preliminary data.</text>
</comment>
<accession>A0AAP1R9C4</accession>
<organism evidence="1 2">
    <name type="scientific">Escherichia coli</name>
    <dbReference type="NCBI Taxonomy" id="562"/>
    <lineage>
        <taxon>Bacteria</taxon>
        <taxon>Pseudomonadati</taxon>
        <taxon>Pseudomonadota</taxon>
        <taxon>Gammaproteobacteria</taxon>
        <taxon>Enterobacterales</taxon>
        <taxon>Enterobacteriaceae</taxon>
        <taxon>Escherichia</taxon>
    </lineage>
</organism>
<reference evidence="1" key="1">
    <citation type="submission" date="2020-09" db="EMBL/GenBank/DDBJ databases">
        <title>Emerging polyconal dissemination of OXA-244-producing E. coli in France.</title>
        <authorList>
            <person name="Emeraud C."/>
            <person name="Girlich D."/>
            <person name="Bonnin R.A."/>
            <person name="Jousset A.B."/>
            <person name="Naas T."/>
            <person name="Dortet L."/>
        </authorList>
    </citation>
    <scope>NUCLEOTIDE SEQUENCE</scope>
    <source>
        <strain evidence="1">225E3</strain>
    </source>
</reference>
<dbReference type="SUPFAM" id="SSF53448">
    <property type="entry name" value="Nucleotide-diphospho-sugar transferases"/>
    <property type="match status" value="1"/>
</dbReference>
<dbReference type="InterPro" id="IPR029044">
    <property type="entry name" value="Nucleotide-diphossugar_trans"/>
</dbReference>
<proteinExistence type="predicted"/>
<dbReference type="Gene3D" id="3.90.550.10">
    <property type="entry name" value="Spore Coat Polysaccharide Biosynthesis Protein SpsA, Chain A"/>
    <property type="match status" value="1"/>
</dbReference>
<evidence type="ECO:0000313" key="1">
    <source>
        <dbReference type="EMBL" id="MBE0979977.1"/>
    </source>
</evidence>
<name>A0AAP1R9C4_ECOLX</name>
<dbReference type="Proteomes" id="UP000640866">
    <property type="component" value="Unassembled WGS sequence"/>
</dbReference>
<dbReference type="PIRSF" id="PIRSF028162">
    <property type="entry name" value="BcbE_prd"/>
    <property type="match status" value="1"/>
</dbReference>
<protein>
    <submittedName>
        <fullName evidence="1">Glycosyltransferase family 2 protein</fullName>
    </submittedName>
</protein>
<dbReference type="EMBL" id="JACZOI010000094">
    <property type="protein sequence ID" value="MBE0979977.1"/>
    <property type="molecule type" value="Genomic_DNA"/>
</dbReference>
<sequence>MILITMAGKSSRFYQAGYRIPKYALEYRGQSIFEWSTKTFESKFSSEKFVFVIRNDDFSFSFVKDKINKLEIKNYDIVVIDKDTRGQAESAYIALKQYHDDFPVTIFNIDTIRYNYSEPNFYNECDGYLEVFEGDGEQWSFIEPLSNFNVGRTAEKDRISKYCSNGLYYFKSQLMFQSTFESMQEKNEMSKGEFYIAPMYNYLIQNGLTIKYFYVSIADMAFCGTPAEYEELISKENR</sequence>
<dbReference type="CDD" id="cd04183">
    <property type="entry name" value="GT2_BcE_like"/>
    <property type="match status" value="1"/>
</dbReference>
<evidence type="ECO:0000313" key="2">
    <source>
        <dbReference type="Proteomes" id="UP000640866"/>
    </source>
</evidence>
<gene>
    <name evidence="1" type="ORF">IH772_22295</name>
</gene>